<accession>A0A7X9IIP0</accession>
<feature type="region of interest" description="Disordered" evidence="1">
    <location>
        <begin position="337"/>
        <end position="371"/>
    </location>
</feature>
<reference evidence="2 3" key="1">
    <citation type="journal article" date="2020" name="Biotechnol. Biofuels">
        <title>New insights from the biogas microbiome by comprehensive genome-resolved metagenomics of nearly 1600 species originating from multiple anaerobic digesters.</title>
        <authorList>
            <person name="Campanaro S."/>
            <person name="Treu L."/>
            <person name="Rodriguez-R L.M."/>
            <person name="Kovalovszki A."/>
            <person name="Ziels R.M."/>
            <person name="Maus I."/>
            <person name="Zhu X."/>
            <person name="Kougias P.G."/>
            <person name="Basile A."/>
            <person name="Luo G."/>
            <person name="Schluter A."/>
            <person name="Konstantinidis K.T."/>
            <person name="Angelidaki I."/>
        </authorList>
    </citation>
    <scope>NUCLEOTIDE SEQUENCE [LARGE SCALE GENOMIC DNA]</scope>
    <source>
        <strain evidence="2">AS27yjCOA_65</strain>
    </source>
</reference>
<feature type="compositionally biased region" description="Basic residues" evidence="1">
    <location>
        <begin position="358"/>
        <end position="371"/>
    </location>
</feature>
<evidence type="ECO:0000256" key="1">
    <source>
        <dbReference type="SAM" id="MobiDB-lite"/>
    </source>
</evidence>
<name>A0A7X9IIP0_9DELT</name>
<feature type="compositionally biased region" description="Basic residues" evidence="1">
    <location>
        <begin position="340"/>
        <end position="349"/>
    </location>
</feature>
<gene>
    <name evidence="2" type="ORF">GYA55_01440</name>
</gene>
<evidence type="ECO:0000313" key="3">
    <source>
        <dbReference type="Proteomes" id="UP000524246"/>
    </source>
</evidence>
<dbReference type="Proteomes" id="UP000524246">
    <property type="component" value="Unassembled WGS sequence"/>
</dbReference>
<sequence length="371" mass="41324">MKYFLSIPKEAAERRRFLLGGLCLFAFIVLVVLLILGMTSSEIAYSKKGPSFASYGINKNGAHIRIAHDSNLNPIVGEDFILMSWFKFFRLPKEKETFLLLSKVDSQLRSQRGYRLGITREHGRLRPFIYWRNSESQGGAYKFSDLNLTPRVWVMFGISFSNQRYLGLHAVIKAAGKKPEVMKLGGYELSVPVFPDSSADVFVGSFGGTPYRGLLGPLSIVSFKERKESLYRIFKTAAQEGESIKSIFGDEQIKLLIEDARSDSSKFGHLITISSDIEKGQEGSGILSEVEGVEKKTKHKKKESRVQATPTVTATVTASPNNAVKTDVEVKAKTFQSKSKVSKGLKKIPVKSSTPKKQSPKKNIKGKKKNE</sequence>
<comment type="caution">
    <text evidence="2">The sequence shown here is derived from an EMBL/GenBank/DDBJ whole genome shotgun (WGS) entry which is preliminary data.</text>
</comment>
<evidence type="ECO:0000313" key="2">
    <source>
        <dbReference type="EMBL" id="NMC61810.1"/>
    </source>
</evidence>
<proteinExistence type="predicted"/>
<dbReference type="EMBL" id="JAAZON010000053">
    <property type="protein sequence ID" value="NMC61810.1"/>
    <property type="molecule type" value="Genomic_DNA"/>
</dbReference>
<organism evidence="2 3">
    <name type="scientific">SAR324 cluster bacterium</name>
    <dbReference type="NCBI Taxonomy" id="2024889"/>
    <lineage>
        <taxon>Bacteria</taxon>
        <taxon>Deltaproteobacteria</taxon>
        <taxon>SAR324 cluster</taxon>
    </lineage>
</organism>
<dbReference type="AlphaFoldDB" id="A0A7X9IIP0"/>
<protein>
    <submittedName>
        <fullName evidence="2">Uncharacterized protein</fullName>
    </submittedName>
</protein>